<comment type="caution">
    <text evidence="1">The sequence shown here is derived from an EMBL/GenBank/DDBJ whole genome shotgun (WGS) entry which is preliminary data.</text>
</comment>
<protein>
    <submittedName>
        <fullName evidence="1">Uncharacterized protein</fullName>
    </submittedName>
</protein>
<organism evidence="1 2">
    <name type="scientific">Riccia sorocarpa</name>
    <dbReference type="NCBI Taxonomy" id="122646"/>
    <lineage>
        <taxon>Eukaryota</taxon>
        <taxon>Viridiplantae</taxon>
        <taxon>Streptophyta</taxon>
        <taxon>Embryophyta</taxon>
        <taxon>Marchantiophyta</taxon>
        <taxon>Marchantiopsida</taxon>
        <taxon>Marchantiidae</taxon>
        <taxon>Marchantiales</taxon>
        <taxon>Ricciaceae</taxon>
        <taxon>Riccia</taxon>
    </lineage>
</organism>
<name>A0ABD3GSX5_9MARC</name>
<proteinExistence type="predicted"/>
<evidence type="ECO:0000313" key="1">
    <source>
        <dbReference type="EMBL" id="KAL3682350.1"/>
    </source>
</evidence>
<dbReference type="Proteomes" id="UP001633002">
    <property type="component" value="Unassembled WGS sequence"/>
</dbReference>
<dbReference type="AlphaFoldDB" id="A0ABD3GSX5"/>
<reference evidence="1 2" key="1">
    <citation type="submission" date="2024-09" db="EMBL/GenBank/DDBJ databases">
        <title>Chromosome-scale assembly of Riccia sorocarpa.</title>
        <authorList>
            <person name="Paukszto L."/>
        </authorList>
    </citation>
    <scope>NUCLEOTIDE SEQUENCE [LARGE SCALE GENOMIC DNA]</scope>
    <source>
        <strain evidence="1">LP-2024</strain>
        <tissue evidence="1">Aerial parts of the thallus</tissue>
    </source>
</reference>
<dbReference type="EMBL" id="JBJQOH010000006">
    <property type="protein sequence ID" value="KAL3682350.1"/>
    <property type="molecule type" value="Genomic_DNA"/>
</dbReference>
<gene>
    <name evidence="1" type="ORF">R1sor_000372</name>
</gene>
<evidence type="ECO:0000313" key="2">
    <source>
        <dbReference type="Proteomes" id="UP001633002"/>
    </source>
</evidence>
<keyword evidence="2" id="KW-1185">Reference proteome</keyword>
<accession>A0ABD3GSX5</accession>
<sequence>MSIRDYQYPSRRDGLVALRGGVHVCQGISTTIDDPTGASSGRRIEVLVIEVLVHMASSDPVDEEARQRAVGGDEAAKFRVRLRDDIELQLESATAMLFNAESHIVKALYDGNKESANREIYDAHGKSQDARCHIRRAMQLVNHVLAPEDDTLDGRWKKKFGELEADGEVSAMEIVDYLCKCDETNPPVPGCLVHDDQGKLR</sequence>